<dbReference type="AlphaFoldDB" id="A0A915DRE6"/>
<organism evidence="2 3">
    <name type="scientific">Ditylenchus dipsaci</name>
    <dbReference type="NCBI Taxonomy" id="166011"/>
    <lineage>
        <taxon>Eukaryota</taxon>
        <taxon>Metazoa</taxon>
        <taxon>Ecdysozoa</taxon>
        <taxon>Nematoda</taxon>
        <taxon>Chromadorea</taxon>
        <taxon>Rhabditida</taxon>
        <taxon>Tylenchina</taxon>
        <taxon>Tylenchomorpha</taxon>
        <taxon>Sphaerularioidea</taxon>
        <taxon>Anguinidae</taxon>
        <taxon>Anguininae</taxon>
        <taxon>Ditylenchus</taxon>
    </lineage>
</organism>
<dbReference type="WBParaSite" id="jg22099">
    <property type="protein sequence ID" value="jg22099"/>
    <property type="gene ID" value="jg22099"/>
</dbReference>
<reference evidence="3" key="1">
    <citation type="submission" date="2022-11" db="UniProtKB">
        <authorList>
            <consortium name="WormBaseParasite"/>
        </authorList>
    </citation>
    <scope>IDENTIFICATION</scope>
</reference>
<evidence type="ECO:0000313" key="2">
    <source>
        <dbReference type="Proteomes" id="UP000887574"/>
    </source>
</evidence>
<sequence length="267" mass="30840">MNPDQRRLVLEQTKQKLADTRQKRQQQEEERKWNLAMILDKILWLKSKTMTSEELAKLLKDVDADKPEKQNANITYSKATQTEEESCESAVDSLTYQDTQVSKREVGGQKESEDCVKQEQPPAIDSEVVSSIEAKTVEPADLDFNQFFCQSTRIIERALEDDKDIFVDYTTADRHVHEIQSMCKELLSFNAEFSMDQFTSNRYVRSLDYSSFYPELLVVAYDRNPYNLLRLEESSKCGTLFSKRLLSLLCTARLVLPACSVINFSQI</sequence>
<dbReference type="Proteomes" id="UP000887574">
    <property type="component" value="Unplaced"/>
</dbReference>
<evidence type="ECO:0000313" key="3">
    <source>
        <dbReference type="WBParaSite" id="jg22099"/>
    </source>
</evidence>
<evidence type="ECO:0000256" key="1">
    <source>
        <dbReference type="SAM" id="MobiDB-lite"/>
    </source>
</evidence>
<feature type="region of interest" description="Disordered" evidence="1">
    <location>
        <begin position="1"/>
        <end position="30"/>
    </location>
</feature>
<accession>A0A915DRE6</accession>
<keyword evidence="2" id="KW-1185">Reference proteome</keyword>
<proteinExistence type="predicted"/>
<protein>
    <submittedName>
        <fullName evidence="3">Uncharacterized protein</fullName>
    </submittedName>
</protein>
<name>A0A915DRE6_9BILA</name>